<evidence type="ECO:0000313" key="13">
    <source>
        <dbReference type="Proteomes" id="UP000295050"/>
    </source>
</evidence>
<dbReference type="GO" id="GO:0009279">
    <property type="term" value="C:cell outer membrane"/>
    <property type="evidence" value="ECO:0007669"/>
    <property type="project" value="UniProtKB-SubCell"/>
</dbReference>
<dbReference type="Gene3D" id="3.10.20.310">
    <property type="entry name" value="membrane protein fhac"/>
    <property type="match status" value="5"/>
</dbReference>
<dbReference type="InterPro" id="IPR034746">
    <property type="entry name" value="POTRA"/>
</dbReference>
<dbReference type="AlphaFoldDB" id="A0A4V2SWT2"/>
<dbReference type="PANTHER" id="PTHR12815">
    <property type="entry name" value="SORTING AND ASSEMBLY MACHINERY SAMM50 PROTEIN FAMILY MEMBER"/>
    <property type="match status" value="1"/>
</dbReference>
<keyword evidence="13" id="KW-1185">Reference proteome</keyword>
<dbReference type="GO" id="GO:0051205">
    <property type="term" value="P:protein insertion into membrane"/>
    <property type="evidence" value="ECO:0007669"/>
    <property type="project" value="UniProtKB-UniRule"/>
</dbReference>
<evidence type="ECO:0000256" key="10">
    <source>
        <dbReference type="SAM" id="Phobius"/>
    </source>
</evidence>
<feature type="domain" description="POTRA" evidence="11">
    <location>
        <begin position="114"/>
        <end position="191"/>
    </location>
</feature>
<dbReference type="InterPro" id="IPR010827">
    <property type="entry name" value="BamA/TamA_POTRA"/>
</dbReference>
<gene>
    <name evidence="8" type="primary">bamA</name>
    <name evidence="12" type="ORF">EV663_101665</name>
</gene>
<comment type="similarity">
    <text evidence="8">Belongs to the BamA family.</text>
</comment>
<dbReference type="NCBIfam" id="TIGR03303">
    <property type="entry name" value="OM_YaeT"/>
    <property type="match status" value="1"/>
</dbReference>
<feature type="domain" description="POTRA" evidence="11">
    <location>
        <begin position="367"/>
        <end position="440"/>
    </location>
</feature>
<dbReference type="PROSITE" id="PS51779">
    <property type="entry name" value="POTRA"/>
    <property type="match status" value="3"/>
</dbReference>
<evidence type="ECO:0000256" key="1">
    <source>
        <dbReference type="ARBA" id="ARBA00004370"/>
    </source>
</evidence>
<dbReference type="Pfam" id="PF01103">
    <property type="entry name" value="Omp85"/>
    <property type="match status" value="1"/>
</dbReference>
<sequence>MNLYRGAGNAGTIGERLAKNAFAIIISISVSMALASIPQAAQAQSYSFSTVEVQGNARVDAATIVAYAGIARNETVSAGRLNDAYRNIAASGLFETVELIPQGDKLVIVVTEYPTINVIGFEGNGRLKDDDLAQIIQSRSRRVYSPSMAEADAAAIVAAYEQSGRLAATVTPKIIERSDNRVDLVFEIVEGKVVEVERISFVGNRYYSERRLRGVLETKQAGLLRSVISRDTFVADRIEFDKQVLRDFYMSRGFVDFQVLSVTPELTRNRDAYLLTFNLREGQQFRFGEISTVSDLPEIDAALYEDAVRIRQGSVYTPMAIEQAVTRIELLALRQGLNFIRVEPRITRDDRNLALDVEFALVKGPRLFVERIDIEGNSTTLDRVIRRQFKTVEGDPFNPREIQAASERIRALGFFSSATVNAREGTSPDRMIVDVDVEEQPTGSLSFGLSYSAVDGAGATVGFSESNFLGRGQYLAASVSTGTDDVNSRLVFAEPAFLGRDVRFGFSTTYVETNYADEAYYDTRDLSISPSVEFPLSETTRLGLRYAVGETTIKNYTGTSPLLALETATQETLSYSKIGYSYSYDSRESGLDPNTNFLFTFNQDFAGLGGDMDFVETSALAMAQTRLFHEELTLRAELEGGALTMLNGQTSRVSERYFLNGKIRGFDSNGLGPRDVFSVDNEALGGNTYAVLRLESEFPLGLPEEYGITGGFFADFGSVWDLDNDGGYVDDGFKLRSVIGFAVYWDTPIGPLRFNFTDAIQKESYDRERNFDLTISTRF</sequence>
<comment type="subunit">
    <text evidence="8">Part of the Bam complex.</text>
</comment>
<evidence type="ECO:0000256" key="3">
    <source>
        <dbReference type="ARBA" id="ARBA00022692"/>
    </source>
</evidence>
<protein>
    <recommendedName>
        <fullName evidence="8 9">Outer membrane protein assembly factor BamA</fullName>
    </recommendedName>
</protein>
<reference evidence="12 13" key="1">
    <citation type="submission" date="2019-03" db="EMBL/GenBank/DDBJ databases">
        <title>Genomic Encyclopedia of Type Strains, Phase IV (KMG-IV): sequencing the most valuable type-strain genomes for metagenomic binning, comparative biology and taxonomic classification.</title>
        <authorList>
            <person name="Goeker M."/>
        </authorList>
    </citation>
    <scope>NUCLEOTIDE SEQUENCE [LARGE SCALE GENOMIC DNA]</scope>
    <source>
        <strain evidence="12 13">DSM 24766</strain>
    </source>
</reference>
<dbReference type="Pfam" id="PF07244">
    <property type="entry name" value="POTRA"/>
    <property type="match status" value="3"/>
</dbReference>
<dbReference type="EMBL" id="SLXU01000001">
    <property type="protein sequence ID" value="TCP63396.1"/>
    <property type="molecule type" value="Genomic_DNA"/>
</dbReference>
<evidence type="ECO:0000256" key="9">
    <source>
        <dbReference type="NCBIfam" id="TIGR03303"/>
    </source>
</evidence>
<evidence type="ECO:0000256" key="4">
    <source>
        <dbReference type="ARBA" id="ARBA00022729"/>
    </source>
</evidence>
<evidence type="ECO:0000256" key="7">
    <source>
        <dbReference type="ARBA" id="ARBA00023237"/>
    </source>
</evidence>
<evidence type="ECO:0000256" key="5">
    <source>
        <dbReference type="ARBA" id="ARBA00022737"/>
    </source>
</evidence>
<comment type="caution">
    <text evidence="12">The sequence shown here is derived from an EMBL/GenBank/DDBJ whole genome shotgun (WGS) entry which is preliminary data.</text>
</comment>
<dbReference type="InterPro" id="IPR000184">
    <property type="entry name" value="Bac_surfAg_D15"/>
</dbReference>
<dbReference type="Gene3D" id="2.40.160.50">
    <property type="entry name" value="membrane protein fhac: a member of the omp85/tpsb transporter family"/>
    <property type="match status" value="1"/>
</dbReference>
<proteinExistence type="inferred from homology"/>
<dbReference type="HAMAP" id="MF_01430">
    <property type="entry name" value="OM_assembly_BamA"/>
    <property type="match status" value="1"/>
</dbReference>
<dbReference type="InterPro" id="IPR039910">
    <property type="entry name" value="D15-like"/>
</dbReference>
<evidence type="ECO:0000256" key="2">
    <source>
        <dbReference type="ARBA" id="ARBA00022452"/>
    </source>
</evidence>
<feature type="transmembrane region" description="Helical" evidence="10">
    <location>
        <begin position="21"/>
        <end position="41"/>
    </location>
</feature>
<keyword evidence="5 8" id="KW-0677">Repeat</keyword>
<evidence type="ECO:0000256" key="6">
    <source>
        <dbReference type="ARBA" id="ARBA00023136"/>
    </source>
</evidence>
<evidence type="ECO:0000313" key="12">
    <source>
        <dbReference type="EMBL" id="TCP63396.1"/>
    </source>
</evidence>
<keyword evidence="6 8" id="KW-0472">Membrane</keyword>
<name>A0A4V2SWT2_9RHOB</name>
<dbReference type="Proteomes" id="UP000295050">
    <property type="component" value="Unassembled WGS sequence"/>
</dbReference>
<dbReference type="PANTHER" id="PTHR12815:SF23">
    <property type="entry name" value="OUTER MEMBRANE PROTEIN ASSEMBLY FACTOR BAMA"/>
    <property type="match status" value="1"/>
</dbReference>
<dbReference type="InterPro" id="IPR023707">
    <property type="entry name" value="OM_assembly_BamA"/>
</dbReference>
<accession>A0A4V2SWT2</accession>
<keyword evidence="2 8" id="KW-1134">Transmembrane beta strand</keyword>
<keyword evidence="10" id="KW-1133">Transmembrane helix</keyword>
<evidence type="ECO:0000259" key="11">
    <source>
        <dbReference type="PROSITE" id="PS51779"/>
    </source>
</evidence>
<organism evidence="12 13">
    <name type="scientific">Rhodovulum bhavnagarense</name>
    <dbReference type="NCBI Taxonomy" id="992286"/>
    <lineage>
        <taxon>Bacteria</taxon>
        <taxon>Pseudomonadati</taxon>
        <taxon>Pseudomonadota</taxon>
        <taxon>Alphaproteobacteria</taxon>
        <taxon>Rhodobacterales</taxon>
        <taxon>Paracoccaceae</taxon>
        <taxon>Rhodovulum</taxon>
    </lineage>
</organism>
<dbReference type="PIRSF" id="PIRSF006076">
    <property type="entry name" value="OM_assembly_OMP85"/>
    <property type="match status" value="1"/>
</dbReference>
<keyword evidence="7 8" id="KW-0998">Cell outer membrane</keyword>
<keyword evidence="4 8" id="KW-0732">Signal</keyword>
<evidence type="ECO:0000256" key="8">
    <source>
        <dbReference type="HAMAP-Rule" id="MF_01430"/>
    </source>
</evidence>
<keyword evidence="3 8" id="KW-0812">Transmembrane</keyword>
<comment type="subcellular location">
    <subcellularLocation>
        <location evidence="8">Cell outer membrane</location>
    </subcellularLocation>
    <subcellularLocation>
        <location evidence="1">Membrane</location>
    </subcellularLocation>
</comment>
<comment type="function">
    <text evidence="8">Part of the outer membrane protein assembly complex, which is involved in assembly and insertion of beta-barrel proteins into the outer membrane.</text>
</comment>
<feature type="domain" description="POTRA" evidence="11">
    <location>
        <begin position="46"/>
        <end position="113"/>
    </location>
</feature>
<dbReference type="GO" id="GO:0043165">
    <property type="term" value="P:Gram-negative-bacterium-type cell outer membrane assembly"/>
    <property type="evidence" value="ECO:0007669"/>
    <property type="project" value="UniProtKB-UniRule"/>
</dbReference>